<organism evidence="1 2">
    <name type="scientific">Stenotrophomonas maltophilia</name>
    <name type="common">Pseudomonas maltophilia</name>
    <name type="synonym">Xanthomonas maltophilia</name>
    <dbReference type="NCBI Taxonomy" id="40324"/>
    <lineage>
        <taxon>Bacteria</taxon>
        <taxon>Pseudomonadati</taxon>
        <taxon>Pseudomonadota</taxon>
        <taxon>Gammaproteobacteria</taxon>
        <taxon>Lysobacterales</taxon>
        <taxon>Lysobacteraceae</taxon>
        <taxon>Stenotrophomonas</taxon>
        <taxon>Stenotrophomonas maltophilia group</taxon>
    </lineage>
</organism>
<protein>
    <submittedName>
        <fullName evidence="1">Uncharacterized protein</fullName>
    </submittedName>
</protein>
<gene>
    <name evidence="1" type="ORF">A9K58_17555</name>
</gene>
<sequence length="156" mass="17844">MYQLTEDPDVIRCVETGAFIPRGHYLWPTEWLESNTPLPVSPPGPGFELHTPQHYRYIRDEAFAWMRAEAVERGYDSIESCASYYNSGVERYRLEARAMVAWRDAVNQALEQLVLAPPDGIETWEQVRALLPQPETFAWPEKAELPLDGLAPQPVT</sequence>
<proteinExistence type="predicted"/>
<comment type="caution">
    <text evidence="1">The sequence shown here is derived from an EMBL/GenBank/DDBJ whole genome shotgun (WGS) entry which is preliminary data.</text>
</comment>
<dbReference type="RefSeq" id="WP_065200559.1">
    <property type="nucleotide sequence ID" value="NZ_LYVJ01000015.1"/>
</dbReference>
<dbReference type="OrthoDB" id="6049176at2"/>
<dbReference type="Proteomes" id="UP000092256">
    <property type="component" value="Unassembled WGS sequence"/>
</dbReference>
<name>A0A1A6XP52_STEMA</name>
<evidence type="ECO:0000313" key="1">
    <source>
        <dbReference type="EMBL" id="OBU64396.1"/>
    </source>
</evidence>
<dbReference type="AlphaFoldDB" id="A0A1A6XP52"/>
<accession>A0A1A6XP52</accession>
<dbReference type="EMBL" id="LYVJ01000015">
    <property type="protein sequence ID" value="OBU64396.1"/>
    <property type="molecule type" value="Genomic_DNA"/>
</dbReference>
<evidence type="ECO:0000313" key="2">
    <source>
        <dbReference type="Proteomes" id="UP000092256"/>
    </source>
</evidence>
<reference evidence="1 2" key="1">
    <citation type="submission" date="2016-05" db="EMBL/GenBank/DDBJ databases">
        <title>Draft Genome Sequences of Stenotrophomonas maltophilia Strains Sm32COP, Sm41DVV, Sm46PAILV, SmF3, SmF22, SmSOFb1 and SmCVFa1, Isolated from Different Manures, in France.</title>
        <authorList>
            <person name="Nazaret S."/>
            <person name="Bodilis J."/>
        </authorList>
    </citation>
    <scope>NUCLEOTIDE SEQUENCE [LARGE SCALE GENOMIC DNA]</scope>
    <source>
        <strain evidence="1 2">Sm46PAILV</strain>
    </source>
</reference>